<feature type="transmembrane region" description="Helical" evidence="7">
    <location>
        <begin position="55"/>
        <end position="80"/>
    </location>
</feature>
<sequence length="408" mass="43369">MPAASQTPPGLETTQGSLQGSMARRGISGLFLSGILMAFLGSILLAWRYHIDPNYLLIGTYFLLQNLGMLLAPLLAAPLLRRKGIRFVMAFACAVAFLAMVLLAAFSPPSPFAWRMGGLFLIGLSAGLLNTSVFHAITPVYNLNPAATLSLAGALYGLGSMTCALFIAGTFFAYTVAVVLLILAVVPALAAIIYYRAKLPDEPVVKEVTWERALKDFKSPAAILFALLLFFQSGNEGALAGWLPLFLTQRLGASPATSLFLLALYWFALLIGRVAAQWLLPRVRHARLLAGATLAPMFACLVLLSTNNLFGATVGVLLAGGGFSVILPLVVEKIGDRFPYFHPGFFNGIFSIAITGSLLAPASLGYLAHFYGVGVVMGLPLAGSIMVVFLIILILLEARLSSAPKSST</sequence>
<dbReference type="Pfam" id="PF07690">
    <property type="entry name" value="MFS_1"/>
    <property type="match status" value="1"/>
</dbReference>
<keyword evidence="3" id="KW-0813">Transport</keyword>
<dbReference type="InterPro" id="IPR036259">
    <property type="entry name" value="MFS_trans_sf"/>
</dbReference>
<dbReference type="PANTHER" id="PTHR23514:SF3">
    <property type="entry name" value="BYPASS OF STOP CODON PROTEIN 6"/>
    <property type="match status" value="1"/>
</dbReference>
<comment type="subcellular location">
    <subcellularLocation>
        <location evidence="1">Endomembrane system</location>
        <topology evidence="1">Multi-pass membrane protein</topology>
    </subcellularLocation>
</comment>
<feature type="transmembrane region" description="Helical" evidence="7">
    <location>
        <begin position="343"/>
        <end position="364"/>
    </location>
</feature>
<dbReference type="AlphaFoldDB" id="A0A7S7SN02"/>
<proteinExistence type="inferred from homology"/>
<dbReference type="GO" id="GO:0016020">
    <property type="term" value="C:membrane"/>
    <property type="evidence" value="ECO:0007669"/>
    <property type="project" value="TreeGrafter"/>
</dbReference>
<dbReference type="GO" id="GO:0022857">
    <property type="term" value="F:transmembrane transporter activity"/>
    <property type="evidence" value="ECO:0007669"/>
    <property type="project" value="InterPro"/>
</dbReference>
<reference evidence="8 9" key="1">
    <citation type="submission" date="2020-10" db="EMBL/GenBank/DDBJ databases">
        <title>Complete genome sequence of Paludibaculum fermentans P105T, a facultatively anaerobic acidobacterium capable of dissimilatory Fe(III) reduction.</title>
        <authorList>
            <person name="Dedysh S.N."/>
            <person name="Beletsky A.V."/>
            <person name="Kulichevskaya I.S."/>
            <person name="Mardanov A.V."/>
            <person name="Ravin N.V."/>
        </authorList>
    </citation>
    <scope>NUCLEOTIDE SEQUENCE [LARGE SCALE GENOMIC DNA]</scope>
    <source>
        <strain evidence="8 9">P105</strain>
    </source>
</reference>
<keyword evidence="9" id="KW-1185">Reference proteome</keyword>
<evidence type="ECO:0000313" key="9">
    <source>
        <dbReference type="Proteomes" id="UP000593892"/>
    </source>
</evidence>
<dbReference type="KEGG" id="pfer:IRI77_11120"/>
<dbReference type="Gene3D" id="1.20.1250.20">
    <property type="entry name" value="MFS general substrate transporter like domains"/>
    <property type="match status" value="2"/>
</dbReference>
<feature type="transmembrane region" description="Helical" evidence="7">
    <location>
        <begin position="146"/>
        <end position="168"/>
    </location>
</feature>
<dbReference type="EMBL" id="CP063849">
    <property type="protein sequence ID" value="QOY90473.1"/>
    <property type="molecule type" value="Genomic_DNA"/>
</dbReference>
<dbReference type="RefSeq" id="WP_194452136.1">
    <property type="nucleotide sequence ID" value="NZ_CP063849.1"/>
</dbReference>
<evidence type="ECO:0000256" key="3">
    <source>
        <dbReference type="ARBA" id="ARBA00022448"/>
    </source>
</evidence>
<feature type="transmembrane region" description="Helical" evidence="7">
    <location>
        <begin position="288"/>
        <end position="304"/>
    </location>
</feature>
<evidence type="ECO:0000256" key="2">
    <source>
        <dbReference type="ARBA" id="ARBA00008335"/>
    </source>
</evidence>
<gene>
    <name evidence="8" type="ORF">IRI77_11120</name>
</gene>
<feature type="transmembrane region" description="Helical" evidence="7">
    <location>
        <begin position="87"/>
        <end position="106"/>
    </location>
</feature>
<feature type="transmembrane region" description="Helical" evidence="7">
    <location>
        <begin position="370"/>
        <end position="396"/>
    </location>
</feature>
<keyword evidence="5 7" id="KW-1133">Transmembrane helix</keyword>
<evidence type="ECO:0000256" key="7">
    <source>
        <dbReference type="SAM" id="Phobius"/>
    </source>
</evidence>
<evidence type="ECO:0000256" key="6">
    <source>
        <dbReference type="ARBA" id="ARBA00023136"/>
    </source>
</evidence>
<dbReference type="InterPro" id="IPR051788">
    <property type="entry name" value="MFS_Transporter"/>
</dbReference>
<name>A0A7S7SN02_PALFE</name>
<protein>
    <submittedName>
        <fullName evidence="8">MFS transporter</fullName>
    </submittedName>
</protein>
<evidence type="ECO:0000313" key="8">
    <source>
        <dbReference type="EMBL" id="QOY90473.1"/>
    </source>
</evidence>
<feature type="transmembrane region" description="Helical" evidence="7">
    <location>
        <begin position="253"/>
        <end position="276"/>
    </location>
</feature>
<keyword evidence="6 7" id="KW-0472">Membrane</keyword>
<dbReference type="SUPFAM" id="SSF103473">
    <property type="entry name" value="MFS general substrate transporter"/>
    <property type="match status" value="1"/>
</dbReference>
<evidence type="ECO:0000256" key="1">
    <source>
        <dbReference type="ARBA" id="ARBA00004127"/>
    </source>
</evidence>
<accession>A0A7S7SN02</accession>
<feature type="transmembrane region" description="Helical" evidence="7">
    <location>
        <begin position="174"/>
        <end position="195"/>
    </location>
</feature>
<feature type="transmembrane region" description="Helical" evidence="7">
    <location>
        <begin position="310"/>
        <end position="331"/>
    </location>
</feature>
<feature type="transmembrane region" description="Helical" evidence="7">
    <location>
        <begin position="27"/>
        <end position="49"/>
    </location>
</feature>
<organism evidence="8 9">
    <name type="scientific">Paludibaculum fermentans</name>
    <dbReference type="NCBI Taxonomy" id="1473598"/>
    <lineage>
        <taxon>Bacteria</taxon>
        <taxon>Pseudomonadati</taxon>
        <taxon>Acidobacteriota</taxon>
        <taxon>Terriglobia</taxon>
        <taxon>Bryobacterales</taxon>
        <taxon>Bryobacteraceae</taxon>
        <taxon>Paludibaculum</taxon>
    </lineage>
</organism>
<comment type="similarity">
    <text evidence="2">Belongs to the major facilitator superfamily.</text>
</comment>
<feature type="transmembrane region" description="Helical" evidence="7">
    <location>
        <begin position="216"/>
        <end position="233"/>
    </location>
</feature>
<evidence type="ECO:0000256" key="4">
    <source>
        <dbReference type="ARBA" id="ARBA00022692"/>
    </source>
</evidence>
<evidence type="ECO:0000256" key="5">
    <source>
        <dbReference type="ARBA" id="ARBA00022989"/>
    </source>
</evidence>
<dbReference type="GO" id="GO:0012505">
    <property type="term" value="C:endomembrane system"/>
    <property type="evidence" value="ECO:0007669"/>
    <property type="project" value="UniProtKB-SubCell"/>
</dbReference>
<dbReference type="InterPro" id="IPR011701">
    <property type="entry name" value="MFS"/>
</dbReference>
<dbReference type="Proteomes" id="UP000593892">
    <property type="component" value="Chromosome"/>
</dbReference>
<feature type="transmembrane region" description="Helical" evidence="7">
    <location>
        <begin position="112"/>
        <end position="134"/>
    </location>
</feature>
<dbReference type="PANTHER" id="PTHR23514">
    <property type="entry name" value="BYPASS OF STOP CODON PROTEIN 6"/>
    <property type="match status" value="1"/>
</dbReference>
<keyword evidence="4 7" id="KW-0812">Transmembrane</keyword>